<proteinExistence type="predicted"/>
<sequence length="541" mass="61394">MFFDAQRVHFTTTTKYVDPKSFDDAMSRPDAQLWKEAFDKEMNGLKKRNVFSVVDRPADRNPLGTTMVYKYKIDHVKNTVTRKCRLCLRGDWQKEGVDFFKYKTYSAVLNCRENRALYSLAAANHWHMFSSDITQAFTYGKLDVPLFCHPPPGFECPPGTVLGLNYCLYGAKQAPACFKGVSVEFMLSEGFTAVNDSQTVWIKRQGNSILICAWFVDDVHHCTNDLAMYRAFRKRFEKRFDLKSDDHVEVYLGNRIQHDRIKGTVTVDQEHYVLACLEKFGLARCNGVDKPIKSRLTIRDQPETVNVSDQELFRGMVGSLLYLASWTRPDIAFPVSELSRFVSNPGKPHLEAAKHVFRYLRKTINLGLVYRTSASLPDHPEIQPNVLWGYVDSDWAGCPDSRRSTSGFVFMLNGAAISWRSKRQPTVALSSAEAEFISASSMVQEVIFLRKFLTNLGFPQTAPTPVFADNETCIAWSEGSVGGSDRAKHVDLRMHFVHEAREAGHLQLHKIDSKLNGADILTKASTSPDVFADLRRRIMGH</sequence>
<dbReference type="PANTHER" id="PTHR11439">
    <property type="entry name" value="GAG-POL-RELATED RETROTRANSPOSON"/>
    <property type="match status" value="1"/>
</dbReference>
<feature type="domain" description="Reverse transcriptase Ty1/copia-type" evidence="1">
    <location>
        <begin position="49"/>
        <end position="293"/>
    </location>
</feature>
<protein>
    <recommendedName>
        <fullName evidence="1">Reverse transcriptase Ty1/copia-type domain-containing protein</fullName>
    </recommendedName>
</protein>
<organism evidence="2">
    <name type="scientific">Cryptomonas curvata</name>
    <dbReference type="NCBI Taxonomy" id="233186"/>
    <lineage>
        <taxon>Eukaryota</taxon>
        <taxon>Cryptophyceae</taxon>
        <taxon>Cryptomonadales</taxon>
        <taxon>Cryptomonadaceae</taxon>
        <taxon>Cryptomonas</taxon>
    </lineage>
</organism>
<dbReference type="PANTHER" id="PTHR11439:SF467">
    <property type="entry name" value="INTEGRASE CATALYTIC DOMAIN-CONTAINING PROTEIN"/>
    <property type="match status" value="1"/>
</dbReference>
<evidence type="ECO:0000313" key="2">
    <source>
        <dbReference type="EMBL" id="CAD8653049.1"/>
    </source>
</evidence>
<gene>
    <name evidence="2" type="ORF">CCUR1050_LOCUS27971</name>
</gene>
<dbReference type="Pfam" id="PF07727">
    <property type="entry name" value="RVT_2"/>
    <property type="match status" value="1"/>
</dbReference>
<dbReference type="EMBL" id="HBEZ01050941">
    <property type="protein sequence ID" value="CAD8653049.1"/>
    <property type="molecule type" value="Transcribed_RNA"/>
</dbReference>
<dbReference type="SUPFAM" id="SSF56672">
    <property type="entry name" value="DNA/RNA polymerases"/>
    <property type="match status" value="1"/>
</dbReference>
<evidence type="ECO:0000259" key="1">
    <source>
        <dbReference type="Pfam" id="PF07727"/>
    </source>
</evidence>
<dbReference type="AlphaFoldDB" id="A0A7S0MXG5"/>
<dbReference type="InterPro" id="IPR013103">
    <property type="entry name" value="RVT_2"/>
</dbReference>
<name>A0A7S0MXG5_9CRYP</name>
<accession>A0A7S0MXG5</accession>
<dbReference type="InterPro" id="IPR043502">
    <property type="entry name" value="DNA/RNA_pol_sf"/>
</dbReference>
<reference evidence="2" key="1">
    <citation type="submission" date="2021-01" db="EMBL/GenBank/DDBJ databases">
        <authorList>
            <person name="Corre E."/>
            <person name="Pelletier E."/>
            <person name="Niang G."/>
            <person name="Scheremetjew M."/>
            <person name="Finn R."/>
            <person name="Kale V."/>
            <person name="Holt S."/>
            <person name="Cochrane G."/>
            <person name="Meng A."/>
            <person name="Brown T."/>
            <person name="Cohen L."/>
        </authorList>
    </citation>
    <scope>NUCLEOTIDE SEQUENCE</scope>
    <source>
        <strain evidence="2">CCAP979/52</strain>
    </source>
</reference>
<dbReference type="CDD" id="cd09272">
    <property type="entry name" value="RNase_HI_RT_Ty1"/>
    <property type="match status" value="1"/>
</dbReference>